<dbReference type="EMBL" id="CAJFDH010000005">
    <property type="protein sequence ID" value="CAD5223863.1"/>
    <property type="molecule type" value="Genomic_DNA"/>
</dbReference>
<dbReference type="Proteomes" id="UP000614601">
    <property type="component" value="Unassembled WGS sequence"/>
</dbReference>
<feature type="transmembrane region" description="Helical" evidence="1">
    <location>
        <begin position="140"/>
        <end position="167"/>
    </location>
</feature>
<reference evidence="3" key="1">
    <citation type="submission" date="2020-09" db="EMBL/GenBank/DDBJ databases">
        <authorList>
            <person name="Kikuchi T."/>
        </authorList>
    </citation>
    <scope>NUCLEOTIDE SEQUENCE</scope>
    <source>
        <strain evidence="3">SH1</strain>
    </source>
</reference>
<keyword evidence="4" id="KW-1185">Reference proteome</keyword>
<name>A0A811L9M8_9BILA</name>
<keyword evidence="1" id="KW-1133">Transmembrane helix</keyword>
<evidence type="ECO:0000256" key="1">
    <source>
        <dbReference type="SAM" id="Phobius"/>
    </source>
</evidence>
<keyword evidence="1" id="KW-0472">Membrane</keyword>
<dbReference type="OrthoDB" id="10479703at2759"/>
<sequence length="204" mass="22939">MRYKVWISAFLYVVVAQNDTTVSTASTPLTFPLSTLSTITPVMSSLSTVVSDSSSNATKSHSSFAACANTTQFNGTSQDWNPDIADVKALLCYTGVEQKDNYKSYEDCYKDISYCDMRYLFTQVKDACNDNDYTFNLRRWWFWLLVIGVPIIVLILIIISVISLVYFCCCRPSSYASYDNKIYSVDAAPPIPVTYGNRAFSSTY</sequence>
<evidence type="ECO:0000256" key="2">
    <source>
        <dbReference type="SAM" id="SignalP"/>
    </source>
</evidence>
<keyword evidence="2" id="KW-0732">Signal</keyword>
<comment type="caution">
    <text evidence="3">The sequence shown here is derived from an EMBL/GenBank/DDBJ whole genome shotgun (WGS) entry which is preliminary data.</text>
</comment>
<evidence type="ECO:0000313" key="3">
    <source>
        <dbReference type="EMBL" id="CAD5223863.1"/>
    </source>
</evidence>
<dbReference type="Proteomes" id="UP000783686">
    <property type="component" value="Unassembled WGS sequence"/>
</dbReference>
<feature type="chain" id="PRO_5036221378" evidence="2">
    <location>
        <begin position="17"/>
        <end position="204"/>
    </location>
</feature>
<organism evidence="3 4">
    <name type="scientific">Bursaphelenchus okinawaensis</name>
    <dbReference type="NCBI Taxonomy" id="465554"/>
    <lineage>
        <taxon>Eukaryota</taxon>
        <taxon>Metazoa</taxon>
        <taxon>Ecdysozoa</taxon>
        <taxon>Nematoda</taxon>
        <taxon>Chromadorea</taxon>
        <taxon>Rhabditida</taxon>
        <taxon>Tylenchina</taxon>
        <taxon>Tylenchomorpha</taxon>
        <taxon>Aphelenchoidea</taxon>
        <taxon>Aphelenchoididae</taxon>
        <taxon>Bursaphelenchus</taxon>
    </lineage>
</organism>
<dbReference type="AlphaFoldDB" id="A0A811L9M8"/>
<evidence type="ECO:0000313" key="4">
    <source>
        <dbReference type="Proteomes" id="UP000614601"/>
    </source>
</evidence>
<gene>
    <name evidence="3" type="ORF">BOKJ2_LOCUS10633</name>
</gene>
<dbReference type="EMBL" id="CAJFCW020000005">
    <property type="protein sequence ID" value="CAG9119019.1"/>
    <property type="molecule type" value="Genomic_DNA"/>
</dbReference>
<feature type="signal peptide" evidence="2">
    <location>
        <begin position="1"/>
        <end position="16"/>
    </location>
</feature>
<protein>
    <submittedName>
        <fullName evidence="3">Uncharacterized protein</fullName>
    </submittedName>
</protein>
<accession>A0A811L9M8</accession>
<keyword evidence="1" id="KW-0812">Transmembrane</keyword>
<proteinExistence type="predicted"/>